<dbReference type="InterPro" id="IPR025322">
    <property type="entry name" value="PADRE_dom"/>
</dbReference>
<keyword evidence="2" id="KW-1185">Reference proteome</keyword>
<dbReference type="EMBL" id="JBFOLJ010000004">
    <property type="protein sequence ID" value="KAL2547124.1"/>
    <property type="molecule type" value="Genomic_DNA"/>
</dbReference>
<accession>A0ABD1WBS5</accession>
<dbReference type="PANTHER" id="PTHR33052">
    <property type="entry name" value="DUF4228 DOMAIN PROTEIN-RELATED"/>
    <property type="match status" value="1"/>
</dbReference>
<comment type="caution">
    <text evidence="1">The sequence shown here is derived from an EMBL/GenBank/DDBJ whole genome shotgun (WGS) entry which is preliminary data.</text>
</comment>
<sequence>MADGWSRLIDPVEISSPLFLWLDKKLDATMLKRCSCFRSSVSLDCESKRKREFNQEFVSFSVSPSIRDISVRIVHAGGRIELYQKAIPASELIQKYPGMCITLPHIFTFPHESVLSADDMLVPGNKYFIVRSSTVEKLKRRHKANRPADVDETILDSKETEDAGDNCSEESICAAKDFHVSKENWSNCFQEQCVEKKKQFVPPIQKTRMWKVDWEPSLNSIRELSP</sequence>
<name>A0ABD1WBS5_9LAMI</name>
<gene>
    <name evidence="1" type="ORF">Fot_16357</name>
</gene>
<organism evidence="1 2">
    <name type="scientific">Forsythia ovata</name>
    <dbReference type="NCBI Taxonomy" id="205694"/>
    <lineage>
        <taxon>Eukaryota</taxon>
        <taxon>Viridiplantae</taxon>
        <taxon>Streptophyta</taxon>
        <taxon>Embryophyta</taxon>
        <taxon>Tracheophyta</taxon>
        <taxon>Spermatophyta</taxon>
        <taxon>Magnoliopsida</taxon>
        <taxon>eudicotyledons</taxon>
        <taxon>Gunneridae</taxon>
        <taxon>Pentapetalae</taxon>
        <taxon>asterids</taxon>
        <taxon>lamiids</taxon>
        <taxon>Lamiales</taxon>
        <taxon>Oleaceae</taxon>
        <taxon>Forsythieae</taxon>
        <taxon>Forsythia</taxon>
    </lineage>
</organism>
<dbReference type="Pfam" id="PF14009">
    <property type="entry name" value="PADRE"/>
    <property type="match status" value="1"/>
</dbReference>
<evidence type="ECO:0000313" key="2">
    <source>
        <dbReference type="Proteomes" id="UP001604277"/>
    </source>
</evidence>
<protein>
    <submittedName>
        <fullName evidence="1">Uncharacterized protein</fullName>
    </submittedName>
</protein>
<evidence type="ECO:0000313" key="1">
    <source>
        <dbReference type="EMBL" id="KAL2547124.1"/>
    </source>
</evidence>
<dbReference type="AlphaFoldDB" id="A0ABD1WBS5"/>
<reference evidence="2" key="1">
    <citation type="submission" date="2024-07" db="EMBL/GenBank/DDBJ databases">
        <title>Two chromosome-level genome assemblies of Korean endemic species Abeliophyllum distichum and Forsythia ovata (Oleaceae).</title>
        <authorList>
            <person name="Jang H."/>
        </authorList>
    </citation>
    <scope>NUCLEOTIDE SEQUENCE [LARGE SCALE GENOMIC DNA]</scope>
</reference>
<dbReference type="Proteomes" id="UP001604277">
    <property type="component" value="Unassembled WGS sequence"/>
</dbReference>
<proteinExistence type="predicted"/>